<keyword evidence="2" id="KW-1185">Reference proteome</keyword>
<protein>
    <submittedName>
        <fullName evidence="1">Uncharacterized protein</fullName>
    </submittedName>
</protein>
<sequence length="91" mass="10672">MAKYISDRVDLDLILVKPVEDLRVERISLEELKYGIRNGVESHVRCEECAKKISELLGVELSVNENPYKLNKEDTLYVVSGENYYRLKYIY</sequence>
<dbReference type="AlphaFoldDB" id="A0A1M5AVL9"/>
<comment type="caution">
    <text evidence="1">The sequence shown here is derived from an EMBL/GenBank/DDBJ whole genome shotgun (WGS) entry which is preliminary data.</text>
</comment>
<dbReference type="EMBL" id="FQUI01000077">
    <property type="protein sequence ID" value="SHF33982.1"/>
    <property type="molecule type" value="Genomic_DNA"/>
</dbReference>
<accession>A0A1M5AVL9</accession>
<name>A0A1M5AVL9_MARH1</name>
<dbReference type="STRING" id="1122195.SAMN02745164_02271"/>
<organism evidence="1 2">
    <name type="scientific">Marinitoga hydrogenitolerans (strain DSM 16785 / JCM 12826 / AT1271)</name>
    <dbReference type="NCBI Taxonomy" id="1122195"/>
    <lineage>
        <taxon>Bacteria</taxon>
        <taxon>Thermotogati</taxon>
        <taxon>Thermotogota</taxon>
        <taxon>Thermotogae</taxon>
        <taxon>Petrotogales</taxon>
        <taxon>Petrotogaceae</taxon>
        <taxon>Marinitoga</taxon>
    </lineage>
</organism>
<dbReference type="OrthoDB" id="47448at2"/>
<evidence type="ECO:0000313" key="1">
    <source>
        <dbReference type="EMBL" id="SHF33982.1"/>
    </source>
</evidence>
<dbReference type="InterPro" id="IPR037236">
    <property type="entry name" value="STIV_B116-like_sf"/>
</dbReference>
<dbReference type="RefSeq" id="WP_072866113.1">
    <property type="nucleotide sequence ID" value="NZ_FQUI01000077.1"/>
</dbReference>
<gene>
    <name evidence="1" type="ORF">SAMN02745164_02271</name>
</gene>
<proteinExistence type="predicted"/>
<evidence type="ECO:0000313" key="2">
    <source>
        <dbReference type="Proteomes" id="UP000184334"/>
    </source>
</evidence>
<reference evidence="1" key="1">
    <citation type="submission" date="2016-11" db="EMBL/GenBank/DDBJ databases">
        <authorList>
            <person name="Varghese N."/>
            <person name="Submissions S."/>
        </authorList>
    </citation>
    <scope>NUCLEOTIDE SEQUENCE [LARGE SCALE GENOMIC DNA]</scope>
    <source>
        <strain evidence="1">DSM 16785</strain>
    </source>
</reference>
<dbReference type="Gene3D" id="3.40.50.11170">
    <property type="entry name" value="Uncharacterised protein PF08960, DUF1874"/>
    <property type="match status" value="1"/>
</dbReference>
<dbReference type="Proteomes" id="UP000184334">
    <property type="component" value="Unassembled WGS sequence"/>
</dbReference>